<evidence type="ECO:0000256" key="8">
    <source>
        <dbReference type="PIRSR" id="PIRSR602401-1"/>
    </source>
</evidence>
<keyword evidence="6 8" id="KW-0408">Iron</keyword>
<keyword evidence="5 9" id="KW-0560">Oxidoreductase</keyword>
<dbReference type="Pfam" id="PF00067">
    <property type="entry name" value="p450"/>
    <property type="match status" value="1"/>
</dbReference>
<dbReference type="InterPro" id="IPR002401">
    <property type="entry name" value="Cyt_P450_E_grp-I"/>
</dbReference>
<keyword evidence="11" id="KW-1185">Reference proteome</keyword>
<evidence type="ECO:0000256" key="3">
    <source>
        <dbReference type="ARBA" id="ARBA00022617"/>
    </source>
</evidence>
<dbReference type="GO" id="GO:0020037">
    <property type="term" value="F:heme binding"/>
    <property type="evidence" value="ECO:0007669"/>
    <property type="project" value="InterPro"/>
</dbReference>
<reference evidence="10 11" key="1">
    <citation type="journal article" date="2019" name="PLoS ONE">
        <title>Comparative genome analysis indicates high evolutionary potential of pathogenicity genes in Colletotrichum tanaceti.</title>
        <authorList>
            <person name="Lelwala R.V."/>
            <person name="Korhonen P.K."/>
            <person name="Young N.D."/>
            <person name="Scott J.B."/>
            <person name="Ades P.A."/>
            <person name="Gasser R.B."/>
            <person name="Taylor P.W.J."/>
        </authorList>
    </citation>
    <scope>NUCLEOTIDE SEQUENCE [LARGE SCALE GENOMIC DNA]</scope>
    <source>
        <strain evidence="10">BRIP57314</strain>
    </source>
</reference>
<gene>
    <name evidence="10" type="primary">TRI11</name>
    <name evidence="10" type="ORF">CTA1_6216</name>
</gene>
<protein>
    <submittedName>
        <fullName evidence="10">Isotrichodermin C-15 hydroxylase</fullName>
    </submittedName>
</protein>
<keyword evidence="7 9" id="KW-0503">Monooxygenase</keyword>
<dbReference type="Gene3D" id="1.10.630.10">
    <property type="entry name" value="Cytochrome P450"/>
    <property type="match status" value="1"/>
</dbReference>
<evidence type="ECO:0000256" key="6">
    <source>
        <dbReference type="ARBA" id="ARBA00023004"/>
    </source>
</evidence>
<evidence type="ECO:0000256" key="9">
    <source>
        <dbReference type="RuleBase" id="RU000461"/>
    </source>
</evidence>
<dbReference type="Proteomes" id="UP000310108">
    <property type="component" value="Unassembled WGS sequence"/>
</dbReference>
<keyword evidence="4 8" id="KW-0479">Metal-binding</keyword>
<dbReference type="SUPFAM" id="SSF48264">
    <property type="entry name" value="Cytochrome P450"/>
    <property type="match status" value="1"/>
</dbReference>
<evidence type="ECO:0000313" key="11">
    <source>
        <dbReference type="Proteomes" id="UP000310108"/>
    </source>
</evidence>
<dbReference type="OrthoDB" id="1470350at2759"/>
<dbReference type="GO" id="GO:0004497">
    <property type="term" value="F:monooxygenase activity"/>
    <property type="evidence" value="ECO:0007669"/>
    <property type="project" value="UniProtKB-KW"/>
</dbReference>
<evidence type="ECO:0000256" key="5">
    <source>
        <dbReference type="ARBA" id="ARBA00023002"/>
    </source>
</evidence>
<comment type="cofactor">
    <cofactor evidence="1 8">
        <name>heme</name>
        <dbReference type="ChEBI" id="CHEBI:30413"/>
    </cofactor>
</comment>
<proteinExistence type="inferred from homology"/>
<dbReference type="CDD" id="cd11058">
    <property type="entry name" value="CYP60B-like"/>
    <property type="match status" value="1"/>
</dbReference>
<evidence type="ECO:0000256" key="1">
    <source>
        <dbReference type="ARBA" id="ARBA00001971"/>
    </source>
</evidence>
<dbReference type="AlphaFoldDB" id="A0A4U6XKT4"/>
<dbReference type="InterPro" id="IPR050121">
    <property type="entry name" value="Cytochrome_P450_monoxygenase"/>
</dbReference>
<dbReference type="PRINTS" id="PR00463">
    <property type="entry name" value="EP450I"/>
</dbReference>
<dbReference type="EMBL" id="PJEX01000075">
    <property type="protein sequence ID" value="TKW56213.1"/>
    <property type="molecule type" value="Genomic_DNA"/>
</dbReference>
<sequence length="550" mass="62772">MAGILTVLWESSTRVAAVALGSALLWQLLVAGYNIALHPLRKYPGPVLQRASPLVWAWQHAFGYQAFSTQRLHDRYGPVVRVSPNHLSFTHVDAWKDIYGFQIGKDFDDNELPKARIFSTTIEEIPKSIVNADREEHQRFRRALSHGFSDSSMRAQEGILVRYIDKLISRLHENSDRGRKALNIEAWYNWTTFDIAGDLIFGQSFECLERSNYHPWIAFILQTIRYNAFMTALKYIGLDCVVRGLFKMGGLSAMSKLRESTDGMMQARLNMVQDRRDLFEGLLKRREEWNLSFEKLSANGLILVLAGSETTATTLSGTTYLLARNPDVLRKLNEEVRSTFADPSEITIGSVSKLSYMLAVLNEALRLYPPVTSGLIREIPNGGCQISTEFVPQGTFVEIQQWSANHSQDNWTRPWEFRPERFLDGGKGEHNILDALQAFSLGPRNCIGKKYELPAGPLSLKKKRREKKKKKKTDTQTPKREDIFADMNPVVKHSLAYAEMRLILARIVYDFDIKLAEGNGPWIERQRAFGLWDRIPLNVYLTPVSRGRTE</sequence>
<dbReference type="InterPro" id="IPR001128">
    <property type="entry name" value="Cyt_P450"/>
</dbReference>
<evidence type="ECO:0000256" key="4">
    <source>
        <dbReference type="ARBA" id="ARBA00022723"/>
    </source>
</evidence>
<dbReference type="PROSITE" id="PS00086">
    <property type="entry name" value="CYTOCHROME_P450"/>
    <property type="match status" value="1"/>
</dbReference>
<feature type="binding site" description="axial binding residue" evidence="8">
    <location>
        <position position="446"/>
    </location>
    <ligand>
        <name>heme</name>
        <dbReference type="ChEBI" id="CHEBI:30413"/>
    </ligand>
    <ligandPart>
        <name>Fe</name>
        <dbReference type="ChEBI" id="CHEBI:18248"/>
    </ligandPart>
</feature>
<comment type="caution">
    <text evidence="10">The sequence shown here is derived from an EMBL/GenBank/DDBJ whole genome shotgun (WGS) entry which is preliminary data.</text>
</comment>
<organism evidence="10 11">
    <name type="scientific">Colletotrichum tanaceti</name>
    <dbReference type="NCBI Taxonomy" id="1306861"/>
    <lineage>
        <taxon>Eukaryota</taxon>
        <taxon>Fungi</taxon>
        <taxon>Dikarya</taxon>
        <taxon>Ascomycota</taxon>
        <taxon>Pezizomycotina</taxon>
        <taxon>Sordariomycetes</taxon>
        <taxon>Hypocreomycetidae</taxon>
        <taxon>Glomerellales</taxon>
        <taxon>Glomerellaceae</taxon>
        <taxon>Colletotrichum</taxon>
        <taxon>Colletotrichum destructivum species complex</taxon>
    </lineage>
</organism>
<dbReference type="STRING" id="1306861.A0A4U6XKT4"/>
<evidence type="ECO:0000256" key="7">
    <source>
        <dbReference type="ARBA" id="ARBA00023033"/>
    </source>
</evidence>
<dbReference type="PRINTS" id="PR00385">
    <property type="entry name" value="P450"/>
</dbReference>
<name>A0A4U6XKT4_9PEZI</name>
<keyword evidence="3 8" id="KW-0349">Heme</keyword>
<dbReference type="GO" id="GO:0005506">
    <property type="term" value="F:iron ion binding"/>
    <property type="evidence" value="ECO:0007669"/>
    <property type="project" value="InterPro"/>
</dbReference>
<dbReference type="GO" id="GO:0016705">
    <property type="term" value="F:oxidoreductase activity, acting on paired donors, with incorporation or reduction of molecular oxygen"/>
    <property type="evidence" value="ECO:0007669"/>
    <property type="project" value="InterPro"/>
</dbReference>
<evidence type="ECO:0000256" key="2">
    <source>
        <dbReference type="ARBA" id="ARBA00010617"/>
    </source>
</evidence>
<accession>A0A4U6XKT4</accession>
<dbReference type="InterPro" id="IPR017972">
    <property type="entry name" value="Cyt_P450_CS"/>
</dbReference>
<dbReference type="PANTHER" id="PTHR24305">
    <property type="entry name" value="CYTOCHROME P450"/>
    <property type="match status" value="1"/>
</dbReference>
<evidence type="ECO:0000313" key="10">
    <source>
        <dbReference type="EMBL" id="TKW56213.1"/>
    </source>
</evidence>
<dbReference type="PANTHER" id="PTHR24305:SF230">
    <property type="entry name" value="P450, PUTATIVE (EUROFUNG)-RELATED"/>
    <property type="match status" value="1"/>
</dbReference>
<dbReference type="InterPro" id="IPR036396">
    <property type="entry name" value="Cyt_P450_sf"/>
</dbReference>
<comment type="similarity">
    <text evidence="2 9">Belongs to the cytochrome P450 family.</text>
</comment>